<dbReference type="PATRIC" id="fig|1433289.7.peg.1064"/>
<dbReference type="RefSeq" id="WP_232693757.1">
    <property type="nucleotide sequence ID" value="NZ_CM002372.1"/>
</dbReference>
<dbReference type="HOGENOM" id="CLU_087900_0_0_9"/>
<dbReference type="EMBL" id="AZJT01000045">
    <property type="protein sequence ID" value="ETW89603.1"/>
    <property type="molecule type" value="Genomic_DNA"/>
</dbReference>
<sequence length="281" mass="32006">MPYHIFINRESGNDNISIFYEETTFVVIANKDDLPAIQLIEESKKPGIYILLGDNKRYVGQASNSIFSRLQQHNTNKPWWNKLIFFGREDGHLSKAQLDLLERLIIEKMNTANIDLDNSTQGNKSYIDKLSKFSALSLWNKVEKLLNDVANIDLFDSEHIQTEDNSDNSTLNSHISIIFGESLYTGKSCRDVFTQLVSNLVLSAELDKLIPLMSPNEPNTVQILGNREHISAKGTKLTKPIELTKYHMYVNFSKIGLYNQIKKLAELTEKKLYLKGGNSYG</sequence>
<comment type="caution">
    <text evidence="2">The sequence shown here is derived from an EMBL/GenBank/DDBJ whole genome shotgun (WGS) entry which is preliminary data.</text>
</comment>
<evidence type="ECO:0000313" key="3">
    <source>
        <dbReference type="Proteomes" id="UP000024559"/>
    </source>
</evidence>
<gene>
    <name evidence="2" type="ORF">X841_05250</name>
</gene>
<protein>
    <submittedName>
        <fullName evidence="2">Nuclease</fullName>
    </submittedName>
</protein>
<evidence type="ECO:0000313" key="2">
    <source>
        <dbReference type="EMBL" id="ETW89603.1"/>
    </source>
</evidence>
<evidence type="ECO:0000259" key="1">
    <source>
        <dbReference type="PROSITE" id="PS50164"/>
    </source>
</evidence>
<name>A0A0E2Q1H4_STRTR</name>
<dbReference type="SUPFAM" id="SSF82771">
    <property type="entry name" value="GIY-YIG endonuclease"/>
    <property type="match status" value="1"/>
</dbReference>
<dbReference type="PROSITE" id="PS50164">
    <property type="entry name" value="GIY_YIG"/>
    <property type="match status" value="1"/>
</dbReference>
<dbReference type="InterPro" id="IPR035901">
    <property type="entry name" value="GIY-YIG_endonuc_sf"/>
</dbReference>
<reference evidence="3" key="1">
    <citation type="submission" date="2013-12" db="EMBL/GenBank/DDBJ databases">
        <title>Genome sequences of Streptococcus thermophilus strains MTH17CL396 and M17PTZA496 isolated from Fontina cheese in Valle d'Aosta region (Italy).</title>
        <authorList>
            <person name="Treu L."/>
            <person name="Giacomini A."/>
            <person name="Corich V."/>
            <person name="Vendramin V."/>
            <person name="Bovo B."/>
        </authorList>
    </citation>
    <scope>NUCLEOTIDE SEQUENCE [LARGE SCALE GENOMIC DNA]</scope>
    <source>
        <strain evidence="3">M17PTZA496</strain>
    </source>
</reference>
<dbReference type="InterPro" id="IPR000305">
    <property type="entry name" value="GIY-YIG_endonuc"/>
</dbReference>
<dbReference type="Proteomes" id="UP000024559">
    <property type="component" value="Chromosome"/>
</dbReference>
<feature type="domain" description="GIY-YIG" evidence="1">
    <location>
        <begin position="44"/>
        <end position="115"/>
    </location>
</feature>
<proteinExistence type="predicted"/>
<dbReference type="AlphaFoldDB" id="A0A0E2Q1H4"/>
<organism evidence="2 3">
    <name type="scientific">Streptococcus thermophilus M17PTZA496</name>
    <dbReference type="NCBI Taxonomy" id="1433289"/>
    <lineage>
        <taxon>Bacteria</taxon>
        <taxon>Bacillati</taxon>
        <taxon>Bacillota</taxon>
        <taxon>Bacilli</taxon>
        <taxon>Lactobacillales</taxon>
        <taxon>Streptococcaceae</taxon>
        <taxon>Streptococcus</taxon>
    </lineage>
</organism>
<accession>A0A0E2Q1H4</accession>
<dbReference type="CDD" id="cd10447">
    <property type="entry name" value="GIY-YIG_unchar_2"/>
    <property type="match status" value="1"/>
</dbReference>